<keyword evidence="2" id="KW-1185">Reference proteome</keyword>
<proteinExistence type="predicted"/>
<sequence length="106" mass="11786">MITAIVRGVQETLNIKKRHSAGGRNYIFRVCGCCCYGRRSVRGEGCSTAGGCATCQFMKMNDIDALFRVVEGYSELISGKTVPDVGVHPILHMKSFMEGQKFRMSW</sequence>
<gene>
    <name evidence="1" type="ORF">PsorP6_005890</name>
</gene>
<comment type="caution">
    <text evidence="1">The sequence shown here is derived from an EMBL/GenBank/DDBJ whole genome shotgun (WGS) entry which is preliminary data.</text>
</comment>
<accession>A0ACC0W6G1</accession>
<dbReference type="Proteomes" id="UP001163321">
    <property type="component" value="Chromosome 4"/>
</dbReference>
<reference evidence="1 2" key="1">
    <citation type="journal article" date="2022" name="bioRxiv">
        <title>The genome of the oomycete Peronosclerospora sorghi, a cosmopolitan pathogen of maize and sorghum, is inflated with dispersed pseudogenes.</title>
        <authorList>
            <person name="Fletcher K."/>
            <person name="Martin F."/>
            <person name="Isakeit T."/>
            <person name="Cavanaugh K."/>
            <person name="Magill C."/>
            <person name="Michelmore R."/>
        </authorList>
    </citation>
    <scope>NUCLEOTIDE SEQUENCE [LARGE SCALE GENOMIC DNA]</scope>
    <source>
        <strain evidence="1">P6</strain>
    </source>
</reference>
<name>A0ACC0W6G1_9STRA</name>
<protein>
    <submittedName>
        <fullName evidence="1">Uncharacterized protein</fullName>
    </submittedName>
</protein>
<dbReference type="EMBL" id="CM047583">
    <property type="protein sequence ID" value="KAI9914220.1"/>
    <property type="molecule type" value="Genomic_DNA"/>
</dbReference>
<evidence type="ECO:0000313" key="1">
    <source>
        <dbReference type="EMBL" id="KAI9914220.1"/>
    </source>
</evidence>
<organism evidence="1 2">
    <name type="scientific">Peronosclerospora sorghi</name>
    <dbReference type="NCBI Taxonomy" id="230839"/>
    <lineage>
        <taxon>Eukaryota</taxon>
        <taxon>Sar</taxon>
        <taxon>Stramenopiles</taxon>
        <taxon>Oomycota</taxon>
        <taxon>Peronosporomycetes</taxon>
        <taxon>Peronosporales</taxon>
        <taxon>Peronosporaceae</taxon>
        <taxon>Peronosclerospora</taxon>
    </lineage>
</organism>
<evidence type="ECO:0000313" key="2">
    <source>
        <dbReference type="Proteomes" id="UP001163321"/>
    </source>
</evidence>